<protein>
    <submittedName>
        <fullName evidence="1">Uncharacterized protein</fullName>
    </submittedName>
</protein>
<evidence type="ECO:0000313" key="1">
    <source>
        <dbReference type="EMBL" id="KAJ3524062.1"/>
    </source>
</evidence>
<sequence>MSDSTSHDSHVDGFIYGFSHFTQRRDSTSKRGYQQRSLVILSQHPYPALFYTLLAYLGQAFLSHGGPMLESACHNIAHWSDPLPGSTVELGFLGYVFTVELPTTVDAQQSSATNRAIANPEAHILVSLSPQDPPVLCAFAACLTHLWSIWECLLLCEPILVFGPSASMTSQVVWWLRDLIRPIPLAGDYRPFFTIHDAEHSVLVNPRPPQAGLLLGVTNPYFQRACQHWPHVLSLGTPKGGTKSSQPSIDISVGPSPGWNTKTHKRYIGRDKDLLKRLEEASRGNDVAKMEASEALREHFSARTTAFLVPLQRYLNTLIPTPADRSAPPTPTPSSVNFHSPSGSLFSTGTQRTNVQPPLRMKPFNESAFFASLKRNGSPLPFKSNTKRKEFYERWLRTSAFGVWIAGQEEVVNKVLAQDVPQPTGKTSLLVPH</sequence>
<organism evidence="1 2">
    <name type="scientific">Phlebia brevispora</name>
    <dbReference type="NCBI Taxonomy" id="194682"/>
    <lineage>
        <taxon>Eukaryota</taxon>
        <taxon>Fungi</taxon>
        <taxon>Dikarya</taxon>
        <taxon>Basidiomycota</taxon>
        <taxon>Agaricomycotina</taxon>
        <taxon>Agaricomycetes</taxon>
        <taxon>Polyporales</taxon>
        <taxon>Meruliaceae</taxon>
        <taxon>Phlebia</taxon>
    </lineage>
</organism>
<accession>A0ACC1RQ81</accession>
<keyword evidence="2" id="KW-1185">Reference proteome</keyword>
<dbReference type="Proteomes" id="UP001148662">
    <property type="component" value="Unassembled WGS sequence"/>
</dbReference>
<dbReference type="EMBL" id="JANHOG010002376">
    <property type="protein sequence ID" value="KAJ3524062.1"/>
    <property type="molecule type" value="Genomic_DNA"/>
</dbReference>
<gene>
    <name evidence="1" type="ORF">NM688_g8627</name>
</gene>
<reference evidence="1" key="1">
    <citation type="submission" date="2022-07" db="EMBL/GenBank/DDBJ databases">
        <title>Genome Sequence of Phlebia brevispora.</title>
        <authorList>
            <person name="Buettner E."/>
        </authorList>
    </citation>
    <scope>NUCLEOTIDE SEQUENCE</scope>
    <source>
        <strain evidence="1">MPL23</strain>
    </source>
</reference>
<evidence type="ECO:0000313" key="2">
    <source>
        <dbReference type="Proteomes" id="UP001148662"/>
    </source>
</evidence>
<comment type="caution">
    <text evidence="1">The sequence shown here is derived from an EMBL/GenBank/DDBJ whole genome shotgun (WGS) entry which is preliminary data.</text>
</comment>
<name>A0ACC1RQ81_9APHY</name>
<proteinExistence type="predicted"/>